<dbReference type="InterPro" id="IPR015943">
    <property type="entry name" value="WD40/YVTN_repeat-like_dom_sf"/>
</dbReference>
<organism evidence="6 7">
    <name type="scientific">Olea europaea subsp. europaea</name>
    <dbReference type="NCBI Taxonomy" id="158383"/>
    <lineage>
        <taxon>Eukaryota</taxon>
        <taxon>Viridiplantae</taxon>
        <taxon>Streptophyta</taxon>
        <taxon>Embryophyta</taxon>
        <taxon>Tracheophyta</taxon>
        <taxon>Spermatophyta</taxon>
        <taxon>Magnoliopsida</taxon>
        <taxon>eudicotyledons</taxon>
        <taxon>Gunneridae</taxon>
        <taxon>Pentapetalae</taxon>
        <taxon>asterids</taxon>
        <taxon>lamiids</taxon>
        <taxon>Lamiales</taxon>
        <taxon>Oleaceae</taxon>
        <taxon>Oleeae</taxon>
        <taxon>Olea</taxon>
    </lineage>
</organism>
<keyword evidence="3" id="KW-0853">WD repeat</keyword>
<keyword evidence="2" id="KW-0863">Zinc-finger</keyword>
<dbReference type="PROSITE" id="PS50082">
    <property type="entry name" value="WD_REPEATS_2"/>
    <property type="match status" value="1"/>
</dbReference>
<dbReference type="GO" id="GO:0034058">
    <property type="term" value="P:endosomal vesicle fusion"/>
    <property type="evidence" value="ECO:0007669"/>
    <property type="project" value="TreeGrafter"/>
</dbReference>
<name>A0A8S0QVA4_OLEEU</name>
<evidence type="ECO:0000259" key="5">
    <source>
        <dbReference type="PROSITE" id="PS50089"/>
    </source>
</evidence>
<dbReference type="InterPro" id="IPR045111">
    <property type="entry name" value="Vps41/Vps8"/>
</dbReference>
<dbReference type="EMBL" id="CACTIH010001966">
    <property type="protein sequence ID" value="CAA2970250.1"/>
    <property type="molecule type" value="Genomic_DNA"/>
</dbReference>
<dbReference type="InterPro" id="IPR036322">
    <property type="entry name" value="WD40_repeat_dom_sf"/>
</dbReference>
<dbReference type="PROSITE" id="PS50089">
    <property type="entry name" value="ZF_RING_2"/>
    <property type="match status" value="1"/>
</dbReference>
<accession>A0A8S0QVA4</accession>
<dbReference type="InterPro" id="IPR001841">
    <property type="entry name" value="Znf_RING"/>
</dbReference>
<feature type="domain" description="RING-type" evidence="5">
    <location>
        <begin position="1752"/>
        <end position="1800"/>
    </location>
</feature>
<feature type="region of interest" description="Disordered" evidence="4">
    <location>
        <begin position="1821"/>
        <end position="1849"/>
    </location>
</feature>
<dbReference type="Proteomes" id="UP000594638">
    <property type="component" value="Unassembled WGS sequence"/>
</dbReference>
<feature type="compositionally biased region" description="Basic and acidic residues" evidence="4">
    <location>
        <begin position="197"/>
        <end position="207"/>
    </location>
</feature>
<dbReference type="InterPro" id="IPR025941">
    <property type="entry name" value="Vps8_central_dom"/>
</dbReference>
<evidence type="ECO:0000256" key="2">
    <source>
        <dbReference type="PROSITE-ProRule" id="PRU00175"/>
    </source>
</evidence>
<feature type="compositionally biased region" description="Basic and acidic residues" evidence="4">
    <location>
        <begin position="361"/>
        <end position="374"/>
    </location>
</feature>
<dbReference type="GO" id="GO:0008270">
    <property type="term" value="F:zinc ion binding"/>
    <property type="evidence" value="ECO:0007669"/>
    <property type="project" value="UniProtKB-KW"/>
</dbReference>
<reference evidence="6 7" key="1">
    <citation type="submission" date="2019-12" db="EMBL/GenBank/DDBJ databases">
        <authorList>
            <person name="Alioto T."/>
            <person name="Alioto T."/>
            <person name="Gomez Garrido J."/>
        </authorList>
    </citation>
    <scope>NUCLEOTIDE SEQUENCE [LARGE SCALE GENOMIC DNA]</scope>
</reference>
<dbReference type="GO" id="GO:0009555">
    <property type="term" value="P:pollen development"/>
    <property type="evidence" value="ECO:0007669"/>
    <property type="project" value="EnsemblPlants"/>
</dbReference>
<keyword evidence="7" id="KW-1185">Reference proteome</keyword>
<dbReference type="GO" id="GO:0030897">
    <property type="term" value="C:HOPS complex"/>
    <property type="evidence" value="ECO:0007669"/>
    <property type="project" value="TreeGrafter"/>
</dbReference>
<evidence type="ECO:0000313" key="7">
    <source>
        <dbReference type="Proteomes" id="UP000594638"/>
    </source>
</evidence>
<feature type="region of interest" description="Disordered" evidence="4">
    <location>
        <begin position="1617"/>
        <end position="1643"/>
    </location>
</feature>
<dbReference type="Gene3D" id="2.130.10.10">
    <property type="entry name" value="YVTN repeat-like/Quinoprotein amine dehydrogenase"/>
    <property type="match status" value="1"/>
</dbReference>
<sequence>MEQSSMKVDLDSLLQSHGGVDSDSSDEVDSTLSYSKHRTVDEILLNNSSSSCSPSPPSSPKLLHSHPSTSVVELNKFKSSTTSASFDSSSSSRIKSADENTAPSSFSLSRIVLPPLFINGAVSSQTKPGAALAAAAAASRSVPTPHAAAIKLRRANTSALQSVALEATAIVASVETSSSSAASKDSEVGSETGSESHGLRVLENSSDHSEEVKLDVFQSAQAKVRLTETVGTIDDPTESAQILTSDETSTGAATVDEHLTIGEQVSERLISESHISSTVENEKQLEFNENRVDSVLDEVNENKQVLSSLSNDNSDVNTEINYVDESNEIKDMAVPSPPSLISNDTISSDEIVSLMGEEEANDKGDVMDESRDVDDASSQYDAEDIIEELGLKSESKRGRRKSQKKSQSSLKPLELAEELEKKQAFKGMHYEEGVTSQPMRLEGVRRGSTVLGYFDVNANNTITHTISSQAFRRDHGTPQVLSVNFNYIAIGMSKGTIVIVPSKYIPHQVDNMDAKMSVLGLQGDRTHVPVTSMCFNQPGDLLFAGYGDGHYTVWDVQRTSALRVINDHKAPVVHMLYVGQDTQVTRQFNVVSGDSKGVVKLIRFSVVPWLNRISYSKSMKLLDETTSRVVCASPLLSGEVHGGAHMSSQGSSAVSTGSISSMMGSVVEEGVVIFVTHQSALVAKVNPTVEVYAQIPKPDGIREGAMPYAAWRCISQSPGSSTENAPADTLEKLSLLAIAWDQKVQIAKLVKSDLKILEKWTLESPAVGLAWLDDQMLVILTLTRQLYLFAKDGNVIHQTSFAVDGLRGDDLISSHIYFTDTLGNPEKAYHNCVAVRGATIYILGPEHLIVSRFLPWKERIEVLRKAGDWMGALNMAMTLYDGQSHGVIDLPKNLDDIQRSIMPYLVELLLTYVTEVFSYISVACCNQNGTLDQSNEIKEQYTRVGGVAVEFCVHIRRTDILFDEIVSKFDEAQHKDTFLELLEPYILKDMLGSLPPAIMQALVEHYSEKGWLQRVEQCVLHMDILSLDFNQVVRLCREHRLHGALIYLFNKGLDDFRAPLEELLVVLRNSERESAASLGYRMLVYLKYCFQGLAFPPGHGNLSPTRLPSLRKELVQFLLEISSAQNAWTDRNLPSNGACPNLLHLLELDTEATLDVLRFAFPEEDEIGHFSEGSMNLELAEVNDSMDESQILVQKVVDVLADILDGSYFQTGSSINSDDINSREIWPSKKDAGHMYDFTAYHVACGRANVSNKILTQILEYFTSEINISQSLSGQTTEIIRRREKQLLALVEVVPETRWDTPYLLHLCAKAQFYQVCGCIHAIKHQYVAALDNYMKATDEPVLTFSFIHIMLKQLSEEEHDAFESAVISRIPDLLKLSREGTYFLIVDHLSGQSQYILSELRSHPESLFLYLKTVIEVNTTGNLNLSSLKNDNNLYFPSARRPKQQSSSVEAYLQTISGFPKLLHNSSVQSTDEMTELYLELLCQYERKSVLKFLETSESYRVEHCLRLCQEYRITDAAAFLLERVGDVGSALLLVLSDLNDKMIVLNAAIEDGLSGASLDHLNAVLKRKEVIEILDIVHACISLCQRNSPRLDPDESEYLWFQLLDSFCKPLMDSDGGSTNSKSKAPRETLDGSFGHQGDEEGSKIKWKFSKSHKGARIMTKLISMFIKEIVEGMIGYVQLPRIMSKLLSDNGNQEFGDFKLTILGMLGTYDFERRILDTAKSLIEDDTYYTLSLLRKGASHGYSPWSTVCCICNGLLAKSPDDSGIQIFSCGHAIHLHCELPENGASVRGSSTGCPICMPRKKAQKSSSISLFAQNGLVSKSSSRSQQPHGTLASHPHDYDSFENSYGSQPVSRFELLNNLQKDHKSTQMENRPPLRLAPPAIYHEKIIKKRSDDLEGESSSSSSRGLSKTEKPTRSRQLKDVKVKGSLVRFPLKSNIFGKEKTSKR</sequence>
<feature type="compositionally biased region" description="Basic and acidic residues" evidence="4">
    <location>
        <begin position="1911"/>
        <end position="1927"/>
    </location>
</feature>
<dbReference type="GO" id="GO:0005770">
    <property type="term" value="C:late endosome"/>
    <property type="evidence" value="ECO:0007669"/>
    <property type="project" value="TreeGrafter"/>
</dbReference>
<feature type="region of interest" description="Disordered" evidence="4">
    <location>
        <begin position="359"/>
        <end position="413"/>
    </location>
</feature>
<dbReference type="GO" id="GO:0006623">
    <property type="term" value="P:protein targeting to vacuole"/>
    <property type="evidence" value="ECO:0007669"/>
    <property type="project" value="InterPro"/>
</dbReference>
<dbReference type="Gramene" id="OE9A040690T6">
    <property type="protein sequence ID" value="OE9A040690C6"/>
    <property type="gene ID" value="OE9A040690"/>
</dbReference>
<feature type="region of interest" description="Disordered" evidence="4">
    <location>
        <begin position="176"/>
        <end position="207"/>
    </location>
</feature>
<proteinExistence type="inferred from homology"/>
<feature type="compositionally biased region" description="Polar residues" evidence="4">
    <location>
        <begin position="1821"/>
        <end position="1832"/>
    </location>
</feature>
<dbReference type="SUPFAM" id="SSF50978">
    <property type="entry name" value="WD40 repeat-like"/>
    <property type="match status" value="1"/>
</dbReference>
<dbReference type="PANTHER" id="PTHR12616:SF8">
    <property type="entry name" value="VACUOLAR PROTEIN SORTING-ASSOCIATED PROTEIN 8 HOMOLOG"/>
    <property type="match status" value="1"/>
</dbReference>
<dbReference type="Pfam" id="PF23556">
    <property type="entry name" value="TPR_Vps41"/>
    <property type="match status" value="1"/>
</dbReference>
<dbReference type="PANTHER" id="PTHR12616">
    <property type="entry name" value="VACUOLAR PROTEIN SORTING VPS41"/>
    <property type="match status" value="1"/>
</dbReference>
<feature type="region of interest" description="Disordered" evidence="4">
    <location>
        <begin position="1"/>
        <end position="105"/>
    </location>
</feature>
<feature type="repeat" description="WD" evidence="3">
    <location>
        <begin position="530"/>
        <end position="564"/>
    </location>
</feature>
<feature type="compositionally biased region" description="Low complexity" evidence="4">
    <location>
        <begin position="60"/>
        <end position="70"/>
    </location>
</feature>
<evidence type="ECO:0000313" key="6">
    <source>
        <dbReference type="EMBL" id="CAA2970250.1"/>
    </source>
</evidence>
<keyword evidence="2" id="KW-0862">Zinc</keyword>
<comment type="similarity">
    <text evidence="1">Belongs to the VPS8 family.</text>
</comment>
<feature type="region of interest" description="Disordered" evidence="4">
    <location>
        <begin position="1893"/>
        <end position="1928"/>
    </location>
</feature>
<gene>
    <name evidence="6" type="ORF">OLEA9_A040690</name>
</gene>
<evidence type="ECO:0000256" key="1">
    <source>
        <dbReference type="ARBA" id="ARBA00009422"/>
    </source>
</evidence>
<protein>
    <submittedName>
        <fullName evidence="6">Vacuolar sorting-associated 8 homolog isoform X1</fullName>
    </submittedName>
</protein>
<feature type="compositionally biased region" description="Low complexity" evidence="4">
    <location>
        <begin position="1901"/>
        <end position="1910"/>
    </location>
</feature>
<dbReference type="OrthoDB" id="289913at2759"/>
<keyword evidence="2" id="KW-0479">Metal-binding</keyword>
<evidence type="ECO:0000256" key="3">
    <source>
        <dbReference type="PROSITE-ProRule" id="PRU00221"/>
    </source>
</evidence>
<dbReference type="Pfam" id="PF23410">
    <property type="entry name" value="Beta-prop_VPS8"/>
    <property type="match status" value="1"/>
</dbReference>
<feature type="compositionally biased region" description="Low complexity" evidence="4">
    <location>
        <begin position="77"/>
        <end position="94"/>
    </location>
</feature>
<dbReference type="InterPro" id="IPR001680">
    <property type="entry name" value="WD40_rpt"/>
</dbReference>
<evidence type="ECO:0000256" key="4">
    <source>
        <dbReference type="SAM" id="MobiDB-lite"/>
    </source>
</evidence>
<comment type="caution">
    <text evidence="6">The sequence shown here is derived from an EMBL/GenBank/DDBJ whole genome shotgun (WGS) entry which is preliminary data.</text>
</comment>
<dbReference type="Pfam" id="PF12816">
    <property type="entry name" value="TPR_Vps8"/>
    <property type="match status" value="1"/>
</dbReference>